<feature type="transmembrane region" description="Helical" evidence="7">
    <location>
        <begin position="259"/>
        <end position="278"/>
    </location>
</feature>
<proteinExistence type="inferred from homology"/>
<organism evidence="9 10">
    <name type="scientific">Paenibacillus flagellatus</name>
    <dbReference type="NCBI Taxonomy" id="2211139"/>
    <lineage>
        <taxon>Bacteria</taxon>
        <taxon>Bacillati</taxon>
        <taxon>Bacillota</taxon>
        <taxon>Bacilli</taxon>
        <taxon>Bacillales</taxon>
        <taxon>Paenibacillaceae</taxon>
        <taxon>Paenibacillus</taxon>
    </lineage>
</organism>
<evidence type="ECO:0000259" key="8">
    <source>
        <dbReference type="PROSITE" id="PS50928"/>
    </source>
</evidence>
<evidence type="ECO:0000256" key="2">
    <source>
        <dbReference type="ARBA" id="ARBA00022448"/>
    </source>
</evidence>
<keyword evidence="5 7" id="KW-1133">Transmembrane helix</keyword>
<sequence length="293" mass="33400">MRAKETAGIIGKLDYKNPGIKLLYWCLFAVLIGISLVCLLPPLWILSSSVKDIKEFFAIPPTLFPRTFEWGKLWDTWRELDFTRLYVNTFMLTIGKVLFSLLFNGILGYFLAVLKPAGSKLVFVLVLWTMLLPNTLGMVPIFKNIIDFPVFGVNLTNTFWPMWMMAGANAFYVIIFKGFFEGIPQALIDAAKMDGGTRLSIFFRIVVPLSKPVIMAVTIFTVNAAWADFFWPYMVLKDKNMWTVIVAIFNLKTAVPLDMQFIALTFAIIPPALLFLFFQRYIMQGFTFSGIRG</sequence>
<dbReference type="CDD" id="cd06261">
    <property type="entry name" value="TM_PBP2"/>
    <property type="match status" value="1"/>
</dbReference>
<evidence type="ECO:0000256" key="1">
    <source>
        <dbReference type="ARBA" id="ARBA00004651"/>
    </source>
</evidence>
<feature type="transmembrane region" description="Helical" evidence="7">
    <location>
        <begin position="90"/>
        <end position="114"/>
    </location>
</feature>
<dbReference type="PROSITE" id="PS50928">
    <property type="entry name" value="ABC_TM1"/>
    <property type="match status" value="1"/>
</dbReference>
<dbReference type="Pfam" id="PF00528">
    <property type="entry name" value="BPD_transp_1"/>
    <property type="match status" value="1"/>
</dbReference>
<evidence type="ECO:0000256" key="3">
    <source>
        <dbReference type="ARBA" id="ARBA00022475"/>
    </source>
</evidence>
<dbReference type="OrthoDB" id="9794684at2"/>
<keyword evidence="4 7" id="KW-0812">Transmembrane</keyword>
<protein>
    <submittedName>
        <fullName evidence="9">Carbohydrate ABC transporter permease</fullName>
    </submittedName>
</protein>
<comment type="caution">
    <text evidence="9">The sequence shown here is derived from an EMBL/GenBank/DDBJ whole genome shotgun (WGS) entry which is preliminary data.</text>
</comment>
<accession>A0A2V5K7W8</accession>
<dbReference type="EMBL" id="QJVJ01000003">
    <property type="protein sequence ID" value="PYI55551.1"/>
    <property type="molecule type" value="Genomic_DNA"/>
</dbReference>
<keyword evidence="10" id="KW-1185">Reference proteome</keyword>
<keyword evidence="3" id="KW-1003">Cell membrane</keyword>
<dbReference type="PANTHER" id="PTHR43744:SF6">
    <property type="entry name" value="ABC TRANSPORTER PERMEASE PROTEIN YESQ-RELATED"/>
    <property type="match status" value="1"/>
</dbReference>
<feature type="domain" description="ABC transmembrane type-1" evidence="8">
    <location>
        <begin position="86"/>
        <end position="279"/>
    </location>
</feature>
<dbReference type="Gene3D" id="1.10.3720.10">
    <property type="entry name" value="MetI-like"/>
    <property type="match status" value="1"/>
</dbReference>
<evidence type="ECO:0000313" key="9">
    <source>
        <dbReference type="EMBL" id="PYI55551.1"/>
    </source>
</evidence>
<evidence type="ECO:0000256" key="7">
    <source>
        <dbReference type="RuleBase" id="RU363032"/>
    </source>
</evidence>
<reference evidence="9 10" key="1">
    <citation type="submission" date="2018-05" db="EMBL/GenBank/DDBJ databases">
        <title>Paenibacillus flagellatus sp. nov., isolated from selenium mineral soil.</title>
        <authorList>
            <person name="Dai X."/>
        </authorList>
    </citation>
    <scope>NUCLEOTIDE SEQUENCE [LARGE SCALE GENOMIC DNA]</scope>
    <source>
        <strain evidence="9 10">DXL2</strain>
    </source>
</reference>
<feature type="transmembrane region" description="Helical" evidence="7">
    <location>
        <begin position="121"/>
        <end position="142"/>
    </location>
</feature>
<dbReference type="RefSeq" id="WP_110839352.1">
    <property type="nucleotide sequence ID" value="NZ_QJVJ01000003.1"/>
</dbReference>
<gene>
    <name evidence="9" type="ORF">DLM86_07405</name>
</gene>
<dbReference type="SUPFAM" id="SSF161098">
    <property type="entry name" value="MetI-like"/>
    <property type="match status" value="1"/>
</dbReference>
<dbReference type="GO" id="GO:0055085">
    <property type="term" value="P:transmembrane transport"/>
    <property type="evidence" value="ECO:0007669"/>
    <property type="project" value="InterPro"/>
</dbReference>
<keyword evidence="2 7" id="KW-0813">Transport</keyword>
<evidence type="ECO:0000313" key="10">
    <source>
        <dbReference type="Proteomes" id="UP000247476"/>
    </source>
</evidence>
<comment type="similarity">
    <text evidence="7">Belongs to the binding-protein-dependent transport system permease family.</text>
</comment>
<feature type="transmembrane region" description="Helical" evidence="7">
    <location>
        <begin position="22"/>
        <end position="45"/>
    </location>
</feature>
<evidence type="ECO:0000256" key="4">
    <source>
        <dbReference type="ARBA" id="ARBA00022692"/>
    </source>
</evidence>
<dbReference type="PANTHER" id="PTHR43744">
    <property type="entry name" value="ABC TRANSPORTER PERMEASE PROTEIN MG189-RELATED-RELATED"/>
    <property type="match status" value="1"/>
</dbReference>
<comment type="subcellular location">
    <subcellularLocation>
        <location evidence="1 7">Cell membrane</location>
        <topology evidence="1 7">Multi-pass membrane protein</topology>
    </subcellularLocation>
</comment>
<evidence type="ECO:0000256" key="6">
    <source>
        <dbReference type="ARBA" id="ARBA00023136"/>
    </source>
</evidence>
<dbReference type="GO" id="GO:0005886">
    <property type="term" value="C:plasma membrane"/>
    <property type="evidence" value="ECO:0007669"/>
    <property type="project" value="UniProtKB-SubCell"/>
</dbReference>
<dbReference type="InterPro" id="IPR000515">
    <property type="entry name" value="MetI-like"/>
</dbReference>
<dbReference type="AlphaFoldDB" id="A0A2V5K7W8"/>
<dbReference type="Proteomes" id="UP000247476">
    <property type="component" value="Unassembled WGS sequence"/>
</dbReference>
<feature type="transmembrane region" description="Helical" evidence="7">
    <location>
        <begin position="162"/>
        <end position="180"/>
    </location>
</feature>
<name>A0A2V5K7W8_9BACL</name>
<evidence type="ECO:0000256" key="5">
    <source>
        <dbReference type="ARBA" id="ARBA00022989"/>
    </source>
</evidence>
<dbReference type="InterPro" id="IPR035906">
    <property type="entry name" value="MetI-like_sf"/>
</dbReference>
<feature type="transmembrane region" description="Helical" evidence="7">
    <location>
        <begin position="201"/>
        <end position="226"/>
    </location>
</feature>
<keyword evidence="6 7" id="KW-0472">Membrane</keyword>